<dbReference type="Gene3D" id="3.40.50.300">
    <property type="entry name" value="P-loop containing nucleotide triphosphate hydrolases"/>
    <property type="match status" value="2"/>
</dbReference>
<evidence type="ECO:0000313" key="6">
    <source>
        <dbReference type="Proteomes" id="UP000316798"/>
    </source>
</evidence>
<dbReference type="PRINTS" id="PR00507">
    <property type="entry name" value="N12N6MTFRASE"/>
</dbReference>
<keyword evidence="5" id="KW-0067">ATP-binding</keyword>
<dbReference type="InterPro" id="IPR011639">
    <property type="entry name" value="MethylTrfase_TaqI-like_dom"/>
</dbReference>
<dbReference type="SMART" id="SM00487">
    <property type="entry name" value="DEXDc"/>
    <property type="match status" value="1"/>
</dbReference>
<feature type="domain" description="Helicase C-terminal" evidence="4">
    <location>
        <begin position="1279"/>
        <end position="1369"/>
    </location>
</feature>
<keyword evidence="1" id="KW-0175">Coiled coil</keyword>
<feature type="domain" description="Helicase ATP-binding" evidence="3">
    <location>
        <begin position="838"/>
        <end position="1111"/>
    </location>
</feature>
<evidence type="ECO:0000259" key="4">
    <source>
        <dbReference type="SMART" id="SM00490"/>
    </source>
</evidence>
<dbReference type="GO" id="GO:0006304">
    <property type="term" value="P:DNA modification"/>
    <property type="evidence" value="ECO:0007669"/>
    <property type="project" value="InterPro"/>
</dbReference>
<reference evidence="5 6" key="1">
    <citation type="submission" date="2019-01" db="EMBL/GenBank/DDBJ databases">
        <title>Genomic insights into a novel species Rhodoferax sp.</title>
        <authorList>
            <person name="Jin L."/>
        </authorList>
    </citation>
    <scope>NUCLEOTIDE SEQUENCE [LARGE SCALE GENOMIC DNA]</scope>
    <source>
        <strain evidence="5 6">CHu59-6-5</strain>
    </source>
</reference>
<dbReference type="InterPro" id="IPR014001">
    <property type="entry name" value="Helicase_ATP-bd"/>
</dbReference>
<keyword evidence="6" id="KW-1185">Reference proteome</keyword>
<evidence type="ECO:0000256" key="1">
    <source>
        <dbReference type="SAM" id="Coils"/>
    </source>
</evidence>
<gene>
    <name evidence="5" type="ORF">EUB48_15505</name>
</gene>
<dbReference type="InterPro" id="IPR052933">
    <property type="entry name" value="DNA_Protect_Modify"/>
</dbReference>
<keyword evidence="5" id="KW-0547">Nucleotide-binding</keyword>
<dbReference type="RefSeq" id="WP_142819978.1">
    <property type="nucleotide sequence ID" value="NZ_CP035503.1"/>
</dbReference>
<dbReference type="OrthoDB" id="9151960at2"/>
<dbReference type="PANTHER" id="PTHR41313">
    <property type="entry name" value="ADENINE-SPECIFIC METHYLTRANSFERASE"/>
    <property type="match status" value="1"/>
</dbReference>
<evidence type="ECO:0000259" key="3">
    <source>
        <dbReference type="SMART" id="SM00487"/>
    </source>
</evidence>
<organism evidence="5 6">
    <name type="scientific">Rhodoferax sediminis</name>
    <dbReference type="NCBI Taxonomy" id="2509614"/>
    <lineage>
        <taxon>Bacteria</taxon>
        <taxon>Pseudomonadati</taxon>
        <taxon>Pseudomonadota</taxon>
        <taxon>Betaproteobacteria</taxon>
        <taxon>Burkholderiales</taxon>
        <taxon>Comamonadaceae</taxon>
        <taxon>Rhodoferax</taxon>
    </lineage>
</organism>
<dbReference type="PANTHER" id="PTHR41313:SF1">
    <property type="entry name" value="DNA METHYLASE ADENINE-SPECIFIC DOMAIN-CONTAINING PROTEIN"/>
    <property type="match status" value="1"/>
</dbReference>
<dbReference type="Proteomes" id="UP000316798">
    <property type="component" value="Chromosome"/>
</dbReference>
<protein>
    <submittedName>
        <fullName evidence="5">DEAD/DEAH box helicase</fullName>
    </submittedName>
</protein>
<evidence type="ECO:0000256" key="2">
    <source>
        <dbReference type="SAM" id="MobiDB-lite"/>
    </source>
</evidence>
<keyword evidence="5" id="KW-0347">Helicase</keyword>
<dbReference type="EMBL" id="CP035503">
    <property type="protein sequence ID" value="QDL38537.1"/>
    <property type="molecule type" value="Genomic_DNA"/>
</dbReference>
<feature type="region of interest" description="Disordered" evidence="2">
    <location>
        <begin position="1"/>
        <end position="57"/>
    </location>
</feature>
<sequence length="1662" mass="185629">MARFTAPSLWLPGFGPEPFEPAALFTETESLNSDQTASTEESPAEESVEPARQRSSWRVVTGHTETAPRNLWPQLTRAELRNLGGSVTKFEANLAAIKVLRVIETEQRPATLNERSTLLRYTGWGGLPASFNLEAEDGAWAKRARQLSALLTPEEYESARASVNNSHYTEVHVIEAIWQAVQRFGFCGGRILEPAAGIGHFIGAMPPTIAEHSSVTAVEIDQLSGRMLRALYADSGVDVRISPFEKTPLADNWFDLVIGNVPFGKYQVADVSNRAYARFSIHNYFFGRALDLVRPGGLVCLITTSYTLDAQDASVRHYLGAQAQLLGAIRFPRGAFAGIASTDVQTDILFLRKRQRAEKVDDTWLSLNLIPEALRDPQCYQKYLQINAWYAKHPEFCIGRIRQESNGYEEVPVTVFDGDLEAALPERVALLPSDVYQALVRKPVALRIVVPAEPGARPGSYRLHQGRVHRVEGSEMADVHEQLNATQRGRITGMCAIRDYARTLLDAQLSEGNDGRLGHLRTLLNGTYDRFIVKYGCLSTRANTLAFRRDPDYPLLLSLEHYDEESDSAKKAALFTRRTLTRVVEPTTAGEPTEALAASIQWRGRVDPVYMSGLLAAPEDAVLQALAEAGQIFLDPADSEWKTADDYLSGNVKAKLKQAVMSGSAYRRNIDALEQVQPEDLPPASIEPRLGAVWIPALDVEAFVQEVLELKDCQVSYSAEAGAWSVRYGEWEARQNVKVTQEFGTSRMNGIELVQCALNVQVPTVRDPNPETDRYVVNSDETLAAREKLGLIKDRFARWAFDDTVRREKLCRIYNELFNATRPRQFDGSHLKLPGFSRCFMLHPHQLDSVWRIVQSGNTGLFHVVGAGKTAVCVIASMELRRLGFIAKPCHVVPNHMLAQYTAEFVRLYPNASVLMASKEDLEGDRRRKLVSRIATGDWDAVVITHSSFERIKLSPQFTENFIKEIIHELEMAVRAEKSNDRSNRIIKQLEAMKKNWAARLERLLADQKKDDLLTWELLGIDCLFVDEAHLHKNLYRFTKMTRVAGLPLTSSERAFDLFLKTRYTMQIHGHAQRGVVFATATPVANTMAEIHTMMRYLQPNRLQELGLQQFDAWAATFGESVTALEIAPDGSGYRMHTRFARFINVPELMAVFGEVADIRTAEMLNLPVPPLRGGKPRIVACPASKALKAFVQTLVLRAEAIRSGHVKPQDDNMLAITTDGRKAALDFRLVASAAKFDAKGKGAACVREVMDIWRRTESFRGAQMVFCDLSSPKGDKGFSVYDDLRQRLIDAGLPDKEIAFVHDADTDIQKAALFKAVREGRVRVLLGSTAKMGVGTNVQTRLCALHHLDAPWRPCDVEQREGRILRQGNECEDVEIFRYVTEGSFDSYMWQTLETKARFIAQVMKGDKGIRSLEDVELATLSYAEVKALASGNPLIIEKAGVDAEVAKLSTLFSLWRNQRYANESEVGRLPMMIEALEKKIVLYAQDVARIEPQTLQGIALELAGRPVTGPDAVGEVLRGLVKTAKEEVRTGTRMVERMIGRFGGFDLGILAARGEEVPNLYLSGHCLYNAEPYQTGPALVAGLMAALESVSKHHTDAVVQLEVRRKRLEDIRLELARTFEHKGRLVNLLARQRELLRQLDLDKDEVGSAKVDAEEVRQVA</sequence>
<dbReference type="Gene3D" id="3.40.50.150">
    <property type="entry name" value="Vaccinia Virus protein VP39"/>
    <property type="match status" value="1"/>
</dbReference>
<dbReference type="GO" id="GO:0004386">
    <property type="term" value="F:helicase activity"/>
    <property type="evidence" value="ECO:0007669"/>
    <property type="project" value="UniProtKB-KW"/>
</dbReference>
<dbReference type="InterPro" id="IPR029063">
    <property type="entry name" value="SAM-dependent_MTases_sf"/>
</dbReference>
<evidence type="ECO:0000313" key="5">
    <source>
        <dbReference type="EMBL" id="QDL38537.1"/>
    </source>
</evidence>
<dbReference type="InterPro" id="IPR027417">
    <property type="entry name" value="P-loop_NTPase"/>
</dbReference>
<dbReference type="SMART" id="SM00490">
    <property type="entry name" value="HELICc"/>
    <property type="match status" value="1"/>
</dbReference>
<dbReference type="CDD" id="cd02440">
    <property type="entry name" value="AdoMet_MTases"/>
    <property type="match status" value="1"/>
</dbReference>
<dbReference type="InterPro" id="IPR001650">
    <property type="entry name" value="Helicase_C-like"/>
</dbReference>
<proteinExistence type="predicted"/>
<dbReference type="GO" id="GO:0009007">
    <property type="term" value="F:site-specific DNA-methyltransferase (adenine-specific) activity"/>
    <property type="evidence" value="ECO:0007669"/>
    <property type="project" value="UniProtKB-EC"/>
</dbReference>
<dbReference type="KEGG" id="rhf:EUB48_15505"/>
<dbReference type="SUPFAM" id="SSF52540">
    <property type="entry name" value="P-loop containing nucleoside triphosphate hydrolases"/>
    <property type="match status" value="2"/>
</dbReference>
<dbReference type="Pfam" id="PF07669">
    <property type="entry name" value="Eco57I"/>
    <property type="match status" value="1"/>
</dbReference>
<accession>A0A515DDR0</accession>
<name>A0A515DDR0_9BURK</name>
<feature type="coiled-coil region" evidence="1">
    <location>
        <begin position="973"/>
        <end position="1007"/>
    </location>
</feature>
<dbReference type="SUPFAM" id="SSF53335">
    <property type="entry name" value="S-adenosyl-L-methionine-dependent methyltransferases"/>
    <property type="match status" value="1"/>
</dbReference>
<keyword evidence="5" id="KW-0378">Hydrolase</keyword>